<keyword evidence="1" id="KW-0472">Membrane</keyword>
<reference evidence="2 3" key="1">
    <citation type="submission" date="2018-03" db="EMBL/GenBank/DDBJ databases">
        <title>Genomic Encyclopedia of Type Strains, Phase III (KMG-III): the genomes of soil and plant-associated and newly described type strains.</title>
        <authorList>
            <person name="Whitman W."/>
        </authorList>
    </citation>
    <scope>NUCLEOTIDE SEQUENCE [LARGE SCALE GENOMIC DNA]</scope>
    <source>
        <strain evidence="2 3">CGMCC 4.7104</strain>
    </source>
</reference>
<name>A0A2T0MZS5_9ACTN</name>
<comment type="caution">
    <text evidence="2">The sequence shown here is derived from an EMBL/GenBank/DDBJ whole genome shotgun (WGS) entry which is preliminary data.</text>
</comment>
<sequence>MTVHTPAPSGTARRPRRLGPLVAGLIVGVVLGAGAVIAMRWPAQQTLYTDKQPGTVAYDDGSAHVIALIRDHSLLEDSFRLYAGRDPSLRYGHFVDVDLPGIADKPVRSTQWTPDGVRVRFGTGHELFVPAASFTGGR</sequence>
<keyword evidence="3" id="KW-1185">Reference proteome</keyword>
<protein>
    <submittedName>
        <fullName evidence="2">Uncharacterized protein</fullName>
    </submittedName>
</protein>
<keyword evidence="1" id="KW-0812">Transmembrane</keyword>
<dbReference type="OrthoDB" id="4236693at2"/>
<dbReference type="AlphaFoldDB" id="A0A2T0MZS5"/>
<dbReference type="Proteomes" id="UP000238312">
    <property type="component" value="Unassembled WGS sequence"/>
</dbReference>
<keyword evidence="1" id="KW-1133">Transmembrane helix</keyword>
<proteinExistence type="predicted"/>
<evidence type="ECO:0000313" key="2">
    <source>
        <dbReference type="EMBL" id="PRX64920.1"/>
    </source>
</evidence>
<dbReference type="EMBL" id="PVNG01000008">
    <property type="protein sequence ID" value="PRX64920.1"/>
    <property type="molecule type" value="Genomic_DNA"/>
</dbReference>
<dbReference type="RefSeq" id="WP_146178241.1">
    <property type="nucleotide sequence ID" value="NZ_PVNG01000008.1"/>
</dbReference>
<evidence type="ECO:0000256" key="1">
    <source>
        <dbReference type="SAM" id="Phobius"/>
    </source>
</evidence>
<organism evidence="2 3">
    <name type="scientific">Nonomuraea fuscirosea</name>
    <dbReference type="NCBI Taxonomy" id="1291556"/>
    <lineage>
        <taxon>Bacteria</taxon>
        <taxon>Bacillati</taxon>
        <taxon>Actinomycetota</taxon>
        <taxon>Actinomycetes</taxon>
        <taxon>Streptosporangiales</taxon>
        <taxon>Streptosporangiaceae</taxon>
        <taxon>Nonomuraea</taxon>
    </lineage>
</organism>
<accession>A0A2T0MZS5</accession>
<feature type="transmembrane region" description="Helical" evidence="1">
    <location>
        <begin position="21"/>
        <end position="41"/>
    </location>
</feature>
<evidence type="ECO:0000313" key="3">
    <source>
        <dbReference type="Proteomes" id="UP000238312"/>
    </source>
</evidence>
<gene>
    <name evidence="2" type="ORF">B0I32_108281</name>
</gene>